<evidence type="ECO:0000313" key="2">
    <source>
        <dbReference type="Proteomes" id="UP000297635"/>
    </source>
</evidence>
<name>A0A4Z0V8L8_9BACT</name>
<evidence type="ECO:0000313" key="1">
    <source>
        <dbReference type="EMBL" id="TGG40013.1"/>
    </source>
</evidence>
<dbReference type="RefSeq" id="WP_135471017.1">
    <property type="nucleotide sequence ID" value="NZ_CASCNC010000014.1"/>
</dbReference>
<comment type="caution">
    <text evidence="1">The sequence shown here is derived from an EMBL/GenBank/DDBJ whole genome shotgun (WGS) entry which is preliminary data.</text>
</comment>
<accession>A0A4Z0V8L8</accession>
<dbReference type="EMBL" id="SJSA01000001">
    <property type="protein sequence ID" value="TGG40013.1"/>
    <property type="molecule type" value="Genomic_DNA"/>
</dbReference>
<sequence>MLSLIETRNRHFLEACRRVIRNLPADEEINISKVAMTAALSPAPHYYCTYTYALRMLRVLRHGRMPLRRDRRLALWEELNMKCTVYMARTGCNLPEALGYILASESASQFFIAPSTALRLVQRLRSASAAARS</sequence>
<reference evidence="1 2" key="1">
    <citation type="submission" date="2019-02" db="EMBL/GenBank/DDBJ databases">
        <title>Isolation and identification of novel species under the genus Muribaculum.</title>
        <authorList>
            <person name="Miyake S."/>
            <person name="Ding Y."/>
            <person name="Low A."/>
            <person name="Soh M."/>
            <person name="Seedorf H."/>
        </authorList>
    </citation>
    <scope>NUCLEOTIDE SEQUENCE [LARGE SCALE GENOMIC DNA]</scope>
    <source>
        <strain evidence="1 2">TLL-A3</strain>
    </source>
</reference>
<dbReference type="GeneID" id="82149065"/>
<dbReference type="Proteomes" id="UP000297635">
    <property type="component" value="Unassembled WGS sequence"/>
</dbReference>
<dbReference type="AlphaFoldDB" id="A0A4Z0V8L8"/>
<protein>
    <submittedName>
        <fullName evidence="1">Uncharacterized protein</fullName>
    </submittedName>
</protein>
<gene>
    <name evidence="1" type="ORF">EZ315_04610</name>
</gene>
<keyword evidence="2" id="KW-1185">Reference proteome</keyword>
<proteinExistence type="predicted"/>
<organism evidence="1 2">
    <name type="scientific">Duncaniella freteri</name>
    <dbReference type="NCBI Taxonomy" id="2530391"/>
    <lineage>
        <taxon>Bacteria</taxon>
        <taxon>Pseudomonadati</taxon>
        <taxon>Bacteroidota</taxon>
        <taxon>Bacteroidia</taxon>
        <taxon>Bacteroidales</taxon>
        <taxon>Muribaculaceae</taxon>
        <taxon>Duncaniella</taxon>
    </lineage>
</organism>